<accession>A0A9E6ZTR8</accession>
<dbReference type="SMART" id="SM00857">
    <property type="entry name" value="Resolvase"/>
    <property type="match status" value="1"/>
</dbReference>
<proteinExistence type="predicted"/>
<dbReference type="SUPFAM" id="SSF53041">
    <property type="entry name" value="Resolvase-like"/>
    <property type="match status" value="1"/>
</dbReference>
<dbReference type="Pfam" id="PF00239">
    <property type="entry name" value="Resolvase"/>
    <property type="match status" value="1"/>
</dbReference>
<dbReference type="PROSITE" id="PS51737">
    <property type="entry name" value="RECOMBINASE_DNA_BIND"/>
    <property type="match status" value="1"/>
</dbReference>
<dbReference type="PANTHER" id="PTHR30461">
    <property type="entry name" value="DNA-INVERTASE FROM LAMBDOID PROPHAGE"/>
    <property type="match status" value="1"/>
</dbReference>
<name>T0CZ98_ALIAG</name>
<dbReference type="InterPro" id="IPR006119">
    <property type="entry name" value="Resolv_N"/>
</dbReference>
<dbReference type="GO" id="GO:0000150">
    <property type="term" value="F:DNA strand exchange activity"/>
    <property type="evidence" value="ECO:0007669"/>
    <property type="project" value="InterPro"/>
</dbReference>
<sequence>MSFGTFPEHLGNVWVYLRKSREDREAEERARREGRGDIETLSRHRRKLFQLASKFQWRITRVFEEVVSGEFISERPEMQKLLQGVEKGETQAVLTMDIDRLGRGDMEDQGRIMRVFREAGTLILTPDKVYDLCDEMDEEWTEFKAFFARRELKMITKRMQQGRITSVQDGKYLGTRPPFGYDVNDDRILIPNQDADTVRLIFDLHVNRGMGGSHIASYLNTLGIKTPTGKSWRAANVVAILRNAHYAGYVVWGRIKHDKRKGTYTKRPEEEVIRAKGRHTPLISIEVFEASAQIRASRSHAPLGFSKQIANPLAGLIECSKCGEKLIRRPYTKQGPHLICKNPNCPQRSTRLDIVEQRVVQALREWLCEYTISCDEVTAATNAPTEAHHNMRLLTKIEDDIRRLETQRDNLHNLLEQGIYDAATYRDRKQKLVSELSTLAHQKERLMKDIDREIAAERTPQKTIPHVIHVLDLYPNMKTPAEQNRLLRTVLYKAVYNKEKHQRGAEFDLDLYPLF</sequence>
<dbReference type="eggNOG" id="COG1961">
    <property type="taxonomic scope" value="Bacteria"/>
</dbReference>
<gene>
    <name evidence="1" type="ORF">K1I37_07600</name>
</gene>
<dbReference type="InterPro" id="IPR036162">
    <property type="entry name" value="Resolvase-like_N_sf"/>
</dbReference>
<dbReference type="InterPro" id="IPR038109">
    <property type="entry name" value="DNA_bind_recomb_sf"/>
</dbReference>
<dbReference type="Pfam" id="PF07508">
    <property type="entry name" value="Recombinase"/>
    <property type="match status" value="1"/>
</dbReference>
<dbReference type="Gene3D" id="3.40.50.1390">
    <property type="entry name" value="Resolvase, N-terminal catalytic domain"/>
    <property type="match status" value="1"/>
</dbReference>
<dbReference type="PANTHER" id="PTHR30461:SF23">
    <property type="entry name" value="DNA RECOMBINASE-RELATED"/>
    <property type="match status" value="1"/>
</dbReference>
<dbReference type="CDD" id="cd00338">
    <property type="entry name" value="Ser_Recombinase"/>
    <property type="match status" value="1"/>
</dbReference>
<dbReference type="PROSITE" id="PS51736">
    <property type="entry name" value="RECOMBINASES_3"/>
    <property type="match status" value="1"/>
</dbReference>
<keyword evidence="2" id="KW-1185">Reference proteome</keyword>
<dbReference type="AlphaFoldDB" id="T0CZ98"/>
<organism evidence="1 2">
    <name type="scientific">Alicyclobacillus acidoterrestris (strain ATCC 49025 / DSM 3922 / CIP 106132 / NCIMB 13137 / GD3B)</name>
    <dbReference type="NCBI Taxonomy" id="1356854"/>
    <lineage>
        <taxon>Bacteria</taxon>
        <taxon>Bacillati</taxon>
        <taxon>Bacillota</taxon>
        <taxon>Bacilli</taxon>
        <taxon>Bacillales</taxon>
        <taxon>Alicyclobacillaceae</taxon>
        <taxon>Alicyclobacillus</taxon>
    </lineage>
</organism>
<dbReference type="EMBL" id="CP080467">
    <property type="protein sequence ID" value="UNO50330.1"/>
    <property type="molecule type" value="Genomic_DNA"/>
</dbReference>
<dbReference type="RefSeq" id="WP_021297149.1">
    <property type="nucleotide sequence ID" value="NZ_AURB01000145.1"/>
</dbReference>
<dbReference type="OrthoDB" id="65783at2"/>
<dbReference type="Pfam" id="PF13408">
    <property type="entry name" value="Zn_ribbon_recom"/>
    <property type="match status" value="1"/>
</dbReference>
<dbReference type="InterPro" id="IPR050639">
    <property type="entry name" value="SSR_resolvase"/>
</dbReference>
<dbReference type="Gene3D" id="3.90.1750.20">
    <property type="entry name" value="Putative Large Serine Recombinase, Chain B, Domain 2"/>
    <property type="match status" value="1"/>
</dbReference>
<evidence type="ECO:0000313" key="1">
    <source>
        <dbReference type="EMBL" id="UNO50330.1"/>
    </source>
</evidence>
<dbReference type="STRING" id="1356854.N007_10480"/>
<dbReference type="GO" id="GO:0003677">
    <property type="term" value="F:DNA binding"/>
    <property type="evidence" value="ECO:0007669"/>
    <property type="project" value="InterPro"/>
</dbReference>
<dbReference type="InterPro" id="IPR025827">
    <property type="entry name" value="Zn_ribbon_recom_dom"/>
</dbReference>
<protein>
    <submittedName>
        <fullName evidence="1">Recombinase family protein</fullName>
    </submittedName>
</protein>
<evidence type="ECO:0000313" key="2">
    <source>
        <dbReference type="Proteomes" id="UP000829401"/>
    </source>
</evidence>
<dbReference type="Proteomes" id="UP000829401">
    <property type="component" value="Chromosome"/>
</dbReference>
<dbReference type="InterPro" id="IPR011109">
    <property type="entry name" value="DNA_bind_recombinase_dom"/>
</dbReference>
<reference evidence="2" key="1">
    <citation type="journal article" date="2022" name="G3 (Bethesda)">
        <title>Unveiling the complete genome sequence of Alicyclobacillus acidoterrestris DSM 3922T, a taint-producing strain.</title>
        <authorList>
            <person name="Leonardo I.C."/>
            <person name="Barreto Crespo M.T."/>
            <person name="Gaspar F.B."/>
        </authorList>
    </citation>
    <scope>NUCLEOTIDE SEQUENCE [LARGE SCALE GENOMIC DNA]</scope>
    <source>
        <strain evidence="2">DSM 3922</strain>
    </source>
</reference>
<accession>T0CZ98</accession>
<dbReference type="KEGG" id="aaco:K1I37_07600"/>